<reference evidence="1" key="1">
    <citation type="submission" date="2019-08" db="EMBL/GenBank/DDBJ databases">
        <authorList>
            <person name="Kucharzyk K."/>
            <person name="Murdoch R.W."/>
            <person name="Higgins S."/>
            <person name="Loffler F."/>
        </authorList>
    </citation>
    <scope>NUCLEOTIDE SEQUENCE</scope>
</reference>
<organism evidence="1">
    <name type="scientific">bioreactor metagenome</name>
    <dbReference type="NCBI Taxonomy" id="1076179"/>
    <lineage>
        <taxon>unclassified sequences</taxon>
        <taxon>metagenomes</taxon>
        <taxon>ecological metagenomes</taxon>
    </lineage>
</organism>
<name>A0A645AMN0_9ZZZZ</name>
<protein>
    <submittedName>
        <fullName evidence="1">Uncharacterized protein</fullName>
    </submittedName>
</protein>
<comment type="caution">
    <text evidence="1">The sequence shown here is derived from an EMBL/GenBank/DDBJ whole genome shotgun (WGS) entry which is preliminary data.</text>
</comment>
<dbReference type="AlphaFoldDB" id="A0A645AMN0"/>
<evidence type="ECO:0000313" key="1">
    <source>
        <dbReference type="EMBL" id="MPM50884.1"/>
    </source>
</evidence>
<accession>A0A645AMN0</accession>
<proteinExistence type="predicted"/>
<sequence>MFPLPSFLIFAATQLNLLHTGNKLYNRTLISCILCETTIIQLSPFFHEKQHPKDIQSRGGKEYGKDQQIVVKQYSSENQDIDSGKENRK</sequence>
<gene>
    <name evidence="1" type="ORF">SDC9_97630</name>
</gene>
<dbReference type="EMBL" id="VSSQ01013169">
    <property type="protein sequence ID" value="MPM50884.1"/>
    <property type="molecule type" value="Genomic_DNA"/>
</dbReference>